<dbReference type="Proteomes" id="UP000607435">
    <property type="component" value="Unassembled WGS sequence"/>
</dbReference>
<dbReference type="EMBL" id="JACOME010000002">
    <property type="protein sequence ID" value="MBC3846922.1"/>
    <property type="molecule type" value="Genomic_DNA"/>
</dbReference>
<reference evidence="1 2" key="1">
    <citation type="submission" date="2020-08" db="EMBL/GenBank/DDBJ databases">
        <title>Winogradskyella ouciana sp. nov., isolated from the hadal seawater of the Mariana Trench.</title>
        <authorList>
            <person name="He X."/>
        </authorList>
    </citation>
    <scope>NUCLEOTIDE SEQUENCE [LARGE SCALE GENOMIC DNA]</scope>
    <source>
        <strain evidence="1 2">KCTC 22026</strain>
    </source>
</reference>
<dbReference type="RefSeq" id="WP_186846021.1">
    <property type="nucleotide sequence ID" value="NZ_JACOME010000002.1"/>
</dbReference>
<name>A0ABR6Y2F5_9FLAO</name>
<sequence length="146" mass="16448">MAFLSKLFGNNTSKKTSNDNVEAIIHDVENRPYGVSENNVLFAGLNELGGYFFFQTVIVGQLNIKSKVGATLLFKGENFELKLNSDMPEFESEGSDIKGRNVTKIDFQIEESDIKQLENAKLNSVQLNVKKQTILFTKYIVSDEEE</sequence>
<evidence type="ECO:0000313" key="2">
    <source>
        <dbReference type="Proteomes" id="UP000607435"/>
    </source>
</evidence>
<protein>
    <submittedName>
        <fullName evidence="1">Uncharacterized protein</fullName>
    </submittedName>
</protein>
<comment type="caution">
    <text evidence="1">The sequence shown here is derived from an EMBL/GenBank/DDBJ whole genome shotgun (WGS) entry which is preliminary data.</text>
</comment>
<keyword evidence="2" id="KW-1185">Reference proteome</keyword>
<accession>A0ABR6Y2F5</accession>
<evidence type="ECO:0000313" key="1">
    <source>
        <dbReference type="EMBL" id="MBC3846922.1"/>
    </source>
</evidence>
<proteinExistence type="predicted"/>
<gene>
    <name evidence="1" type="ORF">H6H04_11070</name>
</gene>
<organism evidence="1 2">
    <name type="scientific">Winogradskyella echinorum</name>
    <dbReference type="NCBI Taxonomy" id="538189"/>
    <lineage>
        <taxon>Bacteria</taxon>
        <taxon>Pseudomonadati</taxon>
        <taxon>Bacteroidota</taxon>
        <taxon>Flavobacteriia</taxon>
        <taxon>Flavobacteriales</taxon>
        <taxon>Flavobacteriaceae</taxon>
        <taxon>Winogradskyella</taxon>
    </lineage>
</organism>